<feature type="binding site" evidence="6">
    <location>
        <position position="95"/>
    </location>
    <ligand>
        <name>Mg(2+)</name>
        <dbReference type="ChEBI" id="CHEBI:18420"/>
    </ligand>
</feature>
<dbReference type="OrthoDB" id="4377304at2"/>
<evidence type="ECO:0000256" key="1">
    <source>
        <dbReference type="ARBA" id="ARBA00022649"/>
    </source>
</evidence>
<evidence type="ECO:0000256" key="6">
    <source>
        <dbReference type="HAMAP-Rule" id="MF_00265"/>
    </source>
</evidence>
<dbReference type="InterPro" id="IPR022907">
    <property type="entry name" value="VapC_family"/>
</dbReference>
<evidence type="ECO:0000256" key="5">
    <source>
        <dbReference type="ARBA" id="ARBA00022842"/>
    </source>
</evidence>
<dbReference type="GO" id="GO:0090729">
    <property type="term" value="F:toxin activity"/>
    <property type="evidence" value="ECO:0007669"/>
    <property type="project" value="UniProtKB-KW"/>
</dbReference>
<proteinExistence type="inferred from homology"/>
<dbReference type="InterPro" id="IPR029060">
    <property type="entry name" value="PIN-like_dom_sf"/>
</dbReference>
<dbReference type="HAMAP" id="MF_00265">
    <property type="entry name" value="VapC_Nob1"/>
    <property type="match status" value="1"/>
</dbReference>
<keyword evidence="5 6" id="KW-0460">Magnesium</keyword>
<dbReference type="EC" id="3.1.-.-" evidence="6"/>
<keyword evidence="6" id="KW-0800">Toxin</keyword>
<dbReference type="GO" id="GO:0000287">
    <property type="term" value="F:magnesium ion binding"/>
    <property type="evidence" value="ECO:0007669"/>
    <property type="project" value="UniProtKB-UniRule"/>
</dbReference>
<dbReference type="PANTHER" id="PTHR35901">
    <property type="entry name" value="RIBONUCLEASE VAPC3"/>
    <property type="match status" value="1"/>
</dbReference>
<dbReference type="PANTHER" id="PTHR35901:SF1">
    <property type="entry name" value="EXONUCLEASE VAPC9"/>
    <property type="match status" value="1"/>
</dbReference>
<feature type="binding site" evidence="6">
    <location>
        <position position="5"/>
    </location>
    <ligand>
        <name>Mg(2+)</name>
        <dbReference type="ChEBI" id="CHEBI:18420"/>
    </ligand>
</feature>
<keyword evidence="9" id="KW-1185">Reference proteome</keyword>
<evidence type="ECO:0000256" key="3">
    <source>
        <dbReference type="ARBA" id="ARBA00022723"/>
    </source>
</evidence>
<comment type="cofactor">
    <cofactor evidence="6">
        <name>Mg(2+)</name>
        <dbReference type="ChEBI" id="CHEBI:18420"/>
    </cofactor>
</comment>
<dbReference type="GO" id="GO:0004540">
    <property type="term" value="F:RNA nuclease activity"/>
    <property type="evidence" value="ECO:0007669"/>
    <property type="project" value="InterPro"/>
</dbReference>
<evidence type="ECO:0000313" key="9">
    <source>
        <dbReference type="Proteomes" id="UP000267128"/>
    </source>
</evidence>
<evidence type="ECO:0000256" key="2">
    <source>
        <dbReference type="ARBA" id="ARBA00022722"/>
    </source>
</evidence>
<accession>A0A3N0CPW2</accession>
<keyword evidence="2 6" id="KW-0540">Nuclease</keyword>
<comment type="similarity">
    <text evidence="6">Belongs to the PINc/VapC protein family.</text>
</comment>
<dbReference type="Proteomes" id="UP000267128">
    <property type="component" value="Unassembled WGS sequence"/>
</dbReference>
<dbReference type="InterPro" id="IPR051619">
    <property type="entry name" value="TypeII_TA_RNase_PINc/VapC"/>
</dbReference>
<keyword evidence="3 6" id="KW-0479">Metal-binding</keyword>
<dbReference type="InterPro" id="IPR002716">
    <property type="entry name" value="PIN_dom"/>
</dbReference>
<keyword evidence="1 6" id="KW-1277">Toxin-antitoxin system</keyword>
<dbReference type="EMBL" id="RJSE01000003">
    <property type="protein sequence ID" value="RNL65379.1"/>
    <property type="molecule type" value="Genomic_DNA"/>
</dbReference>
<reference evidence="8 9" key="1">
    <citation type="submission" date="2018-11" db="EMBL/GenBank/DDBJ databases">
        <authorList>
            <person name="Li F."/>
        </authorList>
    </citation>
    <scope>NUCLEOTIDE SEQUENCE [LARGE SCALE GENOMIC DNA]</scope>
    <source>
        <strain evidence="8 9">Gsoil 097</strain>
    </source>
</reference>
<dbReference type="Pfam" id="PF01850">
    <property type="entry name" value="PIN"/>
    <property type="match status" value="1"/>
</dbReference>
<dbReference type="AlphaFoldDB" id="A0A3N0CPW2"/>
<comment type="caution">
    <text evidence="8">The sequence shown here is derived from an EMBL/GenBank/DDBJ whole genome shotgun (WGS) entry which is preliminary data.</text>
</comment>
<dbReference type="CDD" id="cd09873">
    <property type="entry name" value="PIN_Pae0151-like"/>
    <property type="match status" value="1"/>
</dbReference>
<feature type="domain" description="PIN" evidence="7">
    <location>
        <begin position="2"/>
        <end position="120"/>
    </location>
</feature>
<sequence>MIVVDASALVNALTFPNRFAPLRERLTGAGSLHAPHLVDSEVQSALRGMVAGRKVSPVLAQHALAELGDLTLARYPAAGLAHDVWALRSRITTYDATYVALAARLDCPLVTCDRKLARSARGIPVEVF</sequence>
<evidence type="ECO:0000259" key="7">
    <source>
        <dbReference type="Pfam" id="PF01850"/>
    </source>
</evidence>
<name>A0A3N0CPW2_9ACTN</name>
<gene>
    <name evidence="6" type="primary">vapC</name>
    <name evidence="8" type="ORF">EFK50_05320</name>
</gene>
<organism evidence="8 9">
    <name type="scientific">Nocardioides marmoriginsengisoli</name>
    <dbReference type="NCBI Taxonomy" id="661483"/>
    <lineage>
        <taxon>Bacteria</taxon>
        <taxon>Bacillati</taxon>
        <taxon>Actinomycetota</taxon>
        <taxon>Actinomycetes</taxon>
        <taxon>Propionibacteriales</taxon>
        <taxon>Nocardioidaceae</taxon>
        <taxon>Nocardioides</taxon>
    </lineage>
</organism>
<dbReference type="Gene3D" id="3.40.50.1010">
    <property type="entry name" value="5'-nuclease"/>
    <property type="match status" value="1"/>
</dbReference>
<dbReference type="GO" id="GO:0016787">
    <property type="term" value="F:hydrolase activity"/>
    <property type="evidence" value="ECO:0007669"/>
    <property type="project" value="UniProtKB-KW"/>
</dbReference>
<evidence type="ECO:0000256" key="4">
    <source>
        <dbReference type="ARBA" id="ARBA00022801"/>
    </source>
</evidence>
<evidence type="ECO:0000313" key="8">
    <source>
        <dbReference type="EMBL" id="RNL65379.1"/>
    </source>
</evidence>
<protein>
    <recommendedName>
        <fullName evidence="6">Ribonuclease VapC</fullName>
        <shortName evidence="6">RNase VapC</shortName>
        <ecNumber evidence="6">3.1.-.-</ecNumber>
    </recommendedName>
    <alternativeName>
        <fullName evidence="6">Toxin VapC</fullName>
    </alternativeName>
</protein>
<dbReference type="SUPFAM" id="SSF88723">
    <property type="entry name" value="PIN domain-like"/>
    <property type="match status" value="1"/>
</dbReference>
<comment type="function">
    <text evidence="6">Toxic component of a toxin-antitoxin (TA) system. An RNase.</text>
</comment>
<dbReference type="InterPro" id="IPR044153">
    <property type="entry name" value="PIN_Pae0151-like"/>
</dbReference>
<keyword evidence="4 6" id="KW-0378">Hydrolase</keyword>